<evidence type="ECO:0000313" key="4">
    <source>
        <dbReference type="Proteomes" id="UP000613266"/>
    </source>
</evidence>
<dbReference type="RefSeq" id="WP_198111803.1">
    <property type="nucleotide sequence ID" value="NZ_JAEDAK010000009.1"/>
</dbReference>
<reference evidence="3" key="1">
    <citation type="submission" date="2020-12" db="EMBL/GenBank/DDBJ databases">
        <title>The genome sequence of Inhella sp. 1Y17.</title>
        <authorList>
            <person name="Liu Y."/>
        </authorList>
    </citation>
    <scope>NUCLEOTIDE SEQUENCE</scope>
    <source>
        <strain evidence="3">1Y17</strain>
    </source>
</reference>
<organism evidence="3 4">
    <name type="scientific">Inhella proteolytica</name>
    <dbReference type="NCBI Taxonomy" id="2795029"/>
    <lineage>
        <taxon>Bacteria</taxon>
        <taxon>Pseudomonadati</taxon>
        <taxon>Pseudomonadota</taxon>
        <taxon>Betaproteobacteria</taxon>
        <taxon>Burkholderiales</taxon>
        <taxon>Sphaerotilaceae</taxon>
        <taxon>Inhella</taxon>
    </lineage>
</organism>
<dbReference type="PANTHER" id="PTHR30576:SF20">
    <property type="entry name" value="QUINOVOSAMINEPHOSPHOTRANSFERAE-RELATED"/>
    <property type="match status" value="1"/>
</dbReference>
<accession>A0A931J7Z7</accession>
<keyword evidence="4" id="KW-1185">Reference proteome</keyword>
<comment type="caution">
    <text evidence="3">The sequence shown here is derived from an EMBL/GenBank/DDBJ whole genome shotgun (WGS) entry which is preliminary data.</text>
</comment>
<keyword evidence="3" id="KW-0808">Transferase</keyword>
<comment type="similarity">
    <text evidence="1">Belongs to the bacterial sugar transferase family.</text>
</comment>
<dbReference type="GO" id="GO:0016780">
    <property type="term" value="F:phosphotransferase activity, for other substituted phosphate groups"/>
    <property type="evidence" value="ECO:0007669"/>
    <property type="project" value="TreeGrafter"/>
</dbReference>
<dbReference type="AlphaFoldDB" id="A0A931J7Z7"/>
<dbReference type="EMBL" id="JAEDAK010000009">
    <property type="protein sequence ID" value="MBH9578032.1"/>
    <property type="molecule type" value="Genomic_DNA"/>
</dbReference>
<feature type="domain" description="Bacterial sugar transferase" evidence="2">
    <location>
        <begin position="3"/>
        <end position="194"/>
    </location>
</feature>
<dbReference type="Proteomes" id="UP000613266">
    <property type="component" value="Unassembled WGS sequence"/>
</dbReference>
<evidence type="ECO:0000256" key="1">
    <source>
        <dbReference type="ARBA" id="ARBA00006464"/>
    </source>
</evidence>
<dbReference type="PANTHER" id="PTHR30576">
    <property type="entry name" value="COLANIC BIOSYNTHESIS UDP-GLUCOSE LIPID CARRIER TRANSFERASE"/>
    <property type="match status" value="1"/>
</dbReference>
<dbReference type="InterPro" id="IPR003362">
    <property type="entry name" value="Bact_transf"/>
</dbReference>
<protein>
    <submittedName>
        <fullName evidence="3">Sugar transferase</fullName>
    </submittedName>
</protein>
<sequence length="200" mass="22090">MGKRLFDLLLSGLGLLLLAPLLLGLAAWVRLDSPGPALFRQERVGQHGRRFRIHKFRTMRTDAGGLPLTVGVDPRITRAGHFLRRHKLDELPQLIDVFKGDMSLVGPRPEVPRYVALYPAELRDQALAVRPGITDPASLAHLDEAAVLAAATDPERDYIERVLPAKLAAAVAYSQQATLASDLRLLARTVWTLLTRTRPS</sequence>
<evidence type="ECO:0000313" key="3">
    <source>
        <dbReference type="EMBL" id="MBH9578032.1"/>
    </source>
</evidence>
<name>A0A931J7Z7_9BURK</name>
<proteinExistence type="inferred from homology"/>
<gene>
    <name evidence="3" type="ORF">I7X39_14090</name>
</gene>
<evidence type="ECO:0000259" key="2">
    <source>
        <dbReference type="Pfam" id="PF02397"/>
    </source>
</evidence>
<dbReference type="Pfam" id="PF02397">
    <property type="entry name" value="Bac_transf"/>
    <property type="match status" value="1"/>
</dbReference>